<reference evidence="1 2" key="1">
    <citation type="submission" date="2019-04" db="EMBL/GenBank/DDBJ databases">
        <title>Lysinibacillus genome sequencing.</title>
        <authorList>
            <person name="Dunlap C."/>
        </authorList>
    </citation>
    <scope>NUCLEOTIDE SEQUENCE [LARGE SCALE GENOMIC DNA]</scope>
    <source>
        <strain evidence="1 2">CCTCC AB 2010389</strain>
    </source>
</reference>
<dbReference type="SUPFAM" id="SSF160214">
    <property type="entry name" value="FlaG-like"/>
    <property type="match status" value="1"/>
</dbReference>
<name>A0A4U2ZFA3_9BACI</name>
<comment type="caution">
    <text evidence="1">The sequence shown here is derived from an EMBL/GenBank/DDBJ whole genome shotgun (WGS) entry which is preliminary data.</text>
</comment>
<keyword evidence="1" id="KW-0969">Cilium</keyword>
<keyword evidence="1" id="KW-0282">Flagellum</keyword>
<dbReference type="Gene3D" id="3.30.160.170">
    <property type="entry name" value="FlaG-like"/>
    <property type="match status" value="1"/>
</dbReference>
<evidence type="ECO:0000313" key="1">
    <source>
        <dbReference type="EMBL" id="TKI72835.1"/>
    </source>
</evidence>
<dbReference type="EMBL" id="SZPU01000001">
    <property type="protein sequence ID" value="TKI72835.1"/>
    <property type="molecule type" value="Genomic_DNA"/>
</dbReference>
<evidence type="ECO:0000313" key="2">
    <source>
        <dbReference type="Proteomes" id="UP000308744"/>
    </source>
</evidence>
<organism evidence="1 2">
    <name type="scientific">Lysinibacillus mangiferihumi</name>
    <dbReference type="NCBI Taxonomy" id="1130819"/>
    <lineage>
        <taxon>Bacteria</taxon>
        <taxon>Bacillati</taxon>
        <taxon>Bacillota</taxon>
        <taxon>Bacilli</taxon>
        <taxon>Bacillales</taxon>
        <taxon>Bacillaceae</taxon>
        <taxon>Lysinibacillus</taxon>
    </lineage>
</organism>
<dbReference type="PANTHER" id="PTHR37166:SF1">
    <property type="entry name" value="PROTEIN FLAG"/>
    <property type="match status" value="1"/>
</dbReference>
<proteinExistence type="predicted"/>
<dbReference type="RefSeq" id="WP_107895532.1">
    <property type="nucleotide sequence ID" value="NZ_PYWM01000011.1"/>
</dbReference>
<dbReference type="InterPro" id="IPR005186">
    <property type="entry name" value="FlaG"/>
</dbReference>
<accession>A0A4U2ZFA3</accession>
<dbReference type="AlphaFoldDB" id="A0A4U2ZFA3"/>
<dbReference type="Pfam" id="PF03646">
    <property type="entry name" value="FlaG"/>
    <property type="match status" value="1"/>
</dbReference>
<dbReference type="PANTHER" id="PTHR37166">
    <property type="entry name" value="PROTEIN FLAG"/>
    <property type="match status" value="1"/>
</dbReference>
<keyword evidence="1" id="KW-0966">Cell projection</keyword>
<protein>
    <submittedName>
        <fullName evidence="1">Flagellar biosynthesis protein FlaG</fullName>
    </submittedName>
</protein>
<gene>
    <name evidence="1" type="ORF">FC756_00685</name>
</gene>
<keyword evidence="2" id="KW-1185">Reference proteome</keyword>
<dbReference type="InterPro" id="IPR035924">
    <property type="entry name" value="FlaG-like_sf"/>
</dbReference>
<dbReference type="Proteomes" id="UP000308744">
    <property type="component" value="Unassembled WGS sequence"/>
</dbReference>
<sequence>MRITSNADVSAITASKQVSTNTQDIDKAIVSQGGDTIENNTAPVVEQIQDNNDDTKVKLQEAVDKMNQMLEVNHNAAKFKYHEGLDRYYVTVVDRETDEVIKEIPPKRLLDAFYEMQKLFGMIIDEKI</sequence>